<feature type="transmembrane region" description="Helical" evidence="1">
    <location>
        <begin position="98"/>
        <end position="118"/>
    </location>
</feature>
<evidence type="ECO:0000313" key="2">
    <source>
        <dbReference type="EMBL" id="NUW45489.1"/>
    </source>
</evidence>
<name>A0A7Y6IYQ9_9ACTN</name>
<keyword evidence="3" id="KW-1185">Reference proteome</keyword>
<keyword evidence="1" id="KW-0472">Membrane</keyword>
<feature type="transmembrane region" description="Helical" evidence="1">
    <location>
        <begin position="138"/>
        <end position="156"/>
    </location>
</feature>
<evidence type="ECO:0000313" key="3">
    <source>
        <dbReference type="Proteomes" id="UP000546126"/>
    </source>
</evidence>
<keyword evidence="1" id="KW-1133">Transmembrane helix</keyword>
<dbReference type="AlphaFoldDB" id="A0A7Y6IYQ9"/>
<protein>
    <submittedName>
        <fullName evidence="2">Uncharacterized protein</fullName>
    </submittedName>
</protein>
<proteinExistence type="predicted"/>
<sequence>MDLVSHAGLLAQVIPAVLIAMVVEFRAVHDTWRSVAQDHAKNRSPAERQELARLIPRQLVVQLAVMLVLTLLEVAALVVAGGRSGPLKLAEWIVRERVAVFVLAGGLAMILQWGALALMQSYQRAGLISDQDRRAFHWVLRVLLYATIFGAAWLTFG</sequence>
<feature type="transmembrane region" description="Helical" evidence="1">
    <location>
        <begin position="6"/>
        <end position="23"/>
    </location>
</feature>
<dbReference type="EMBL" id="JABWGO010000012">
    <property type="protein sequence ID" value="NUW45489.1"/>
    <property type="molecule type" value="Genomic_DNA"/>
</dbReference>
<reference evidence="2 3" key="1">
    <citation type="submission" date="2020-06" db="EMBL/GenBank/DDBJ databases">
        <authorList>
            <person name="Chanama M."/>
        </authorList>
    </citation>
    <scope>NUCLEOTIDE SEQUENCE [LARGE SCALE GENOMIC DNA]</scope>
    <source>
        <strain evidence="2 3">TBRC6557</strain>
    </source>
</reference>
<dbReference type="Proteomes" id="UP000546126">
    <property type="component" value="Unassembled WGS sequence"/>
</dbReference>
<gene>
    <name evidence="2" type="ORF">HT134_36020</name>
</gene>
<comment type="caution">
    <text evidence="2">The sequence shown here is derived from an EMBL/GenBank/DDBJ whole genome shotgun (WGS) entry which is preliminary data.</text>
</comment>
<feature type="transmembrane region" description="Helical" evidence="1">
    <location>
        <begin position="59"/>
        <end position="78"/>
    </location>
</feature>
<accession>A0A7Y6IYQ9</accession>
<evidence type="ECO:0000256" key="1">
    <source>
        <dbReference type="SAM" id="Phobius"/>
    </source>
</evidence>
<organism evidence="2 3">
    <name type="scientific">Nonomuraea rhodomycinica</name>
    <dbReference type="NCBI Taxonomy" id="1712872"/>
    <lineage>
        <taxon>Bacteria</taxon>
        <taxon>Bacillati</taxon>
        <taxon>Actinomycetota</taxon>
        <taxon>Actinomycetes</taxon>
        <taxon>Streptosporangiales</taxon>
        <taxon>Streptosporangiaceae</taxon>
        <taxon>Nonomuraea</taxon>
    </lineage>
</organism>
<dbReference type="RefSeq" id="WP_175604953.1">
    <property type="nucleotide sequence ID" value="NZ_JABWGO010000012.1"/>
</dbReference>
<keyword evidence="1" id="KW-0812">Transmembrane</keyword>